<name>A0A1E3HH56_9TREE</name>
<evidence type="ECO:0000313" key="3">
    <source>
        <dbReference type="Proteomes" id="UP000094819"/>
    </source>
</evidence>
<evidence type="ECO:0000313" key="2">
    <source>
        <dbReference type="EMBL" id="ODN75682.1"/>
    </source>
</evidence>
<evidence type="ECO:0000256" key="1">
    <source>
        <dbReference type="SAM" id="MobiDB-lite"/>
    </source>
</evidence>
<sequence>MPGGVRTRRTRRPAGKRAGEKSKVAKPQYVPIGSGEKQHPPTNNKPPQNGQVLPKKTRNKPLPPIPPEAKTAFQKGELWHAFKWELDRHDPYLKYIIEQMHKAPDRTSKDYLARVDGVRQLRRDVFELGESGRHALVGSRAIMRLAERTLMVIRNMYKRTLSMTPNADGTPISPPVLKFIRDLSNECKRTSLPIKVSNTMTLRRNMEERYLDSIEKRILEMNTRLSHIVYRLQLRDKMIYQPDQWPVEAVITWRAEIQEARMGQEGPEAQEKTREQRCIIQ</sequence>
<feature type="region of interest" description="Disordered" evidence="1">
    <location>
        <begin position="262"/>
        <end position="281"/>
    </location>
</feature>
<feature type="compositionally biased region" description="Polar residues" evidence="1">
    <location>
        <begin position="40"/>
        <end position="51"/>
    </location>
</feature>
<proteinExistence type="predicted"/>
<feature type="region of interest" description="Disordered" evidence="1">
    <location>
        <begin position="1"/>
        <end position="69"/>
    </location>
</feature>
<comment type="caution">
    <text evidence="2">The sequence shown here is derived from an EMBL/GenBank/DDBJ whole genome shotgun (WGS) entry which is preliminary data.</text>
</comment>
<accession>A0A1E3HH56</accession>
<feature type="compositionally biased region" description="Basic residues" evidence="1">
    <location>
        <begin position="1"/>
        <end position="15"/>
    </location>
</feature>
<dbReference type="EMBL" id="AWGH01000054">
    <property type="protein sequence ID" value="ODN75682.1"/>
    <property type="molecule type" value="Genomic_DNA"/>
</dbReference>
<feature type="compositionally biased region" description="Basic and acidic residues" evidence="1">
    <location>
        <begin position="269"/>
        <end position="281"/>
    </location>
</feature>
<protein>
    <submittedName>
        <fullName evidence="2">Uncharacterized protein</fullName>
    </submittedName>
</protein>
<gene>
    <name evidence="2" type="ORF">L198_08139</name>
</gene>
<dbReference type="RefSeq" id="XP_019027920.1">
    <property type="nucleotide sequence ID" value="XM_019180110.1"/>
</dbReference>
<dbReference type="AlphaFoldDB" id="A0A1E3HH56"/>
<dbReference type="GeneID" id="30197350"/>
<dbReference type="Proteomes" id="UP000094819">
    <property type="component" value="Unassembled WGS sequence"/>
</dbReference>
<keyword evidence="3" id="KW-1185">Reference proteome</keyword>
<reference evidence="2 3" key="1">
    <citation type="submission" date="2016-06" db="EMBL/GenBank/DDBJ databases">
        <title>Evolution of pathogenesis and genome organization in the Tremellales.</title>
        <authorList>
            <person name="Cuomo C."/>
            <person name="Litvintseva A."/>
            <person name="Heitman J."/>
            <person name="Chen Y."/>
            <person name="Sun S."/>
            <person name="Springer D."/>
            <person name="Dromer F."/>
            <person name="Young S."/>
            <person name="Zeng Q."/>
            <person name="Chapman S."/>
            <person name="Gujja S."/>
            <person name="Saif S."/>
            <person name="Birren B."/>
        </authorList>
    </citation>
    <scope>NUCLEOTIDE SEQUENCE [LARGE SCALE GENOMIC DNA]</scope>
    <source>
        <strain evidence="2 3">CBS 7118</strain>
    </source>
</reference>
<dbReference type="OrthoDB" id="10283265at2759"/>
<organism evidence="2 3">
    <name type="scientific">Cryptococcus wingfieldii CBS 7118</name>
    <dbReference type="NCBI Taxonomy" id="1295528"/>
    <lineage>
        <taxon>Eukaryota</taxon>
        <taxon>Fungi</taxon>
        <taxon>Dikarya</taxon>
        <taxon>Basidiomycota</taxon>
        <taxon>Agaricomycotina</taxon>
        <taxon>Tremellomycetes</taxon>
        <taxon>Tremellales</taxon>
        <taxon>Cryptococcaceae</taxon>
        <taxon>Cryptococcus</taxon>
    </lineage>
</organism>